<keyword evidence="2" id="KW-1185">Reference proteome</keyword>
<evidence type="ECO:0000313" key="1">
    <source>
        <dbReference type="EMBL" id="MCY9697478.1"/>
    </source>
</evidence>
<evidence type="ECO:0000313" key="2">
    <source>
        <dbReference type="Proteomes" id="UP001527099"/>
    </source>
</evidence>
<dbReference type="Proteomes" id="UP001527099">
    <property type="component" value="Unassembled WGS sequence"/>
</dbReference>
<organism evidence="1 2">
    <name type="scientific">Paenibacillus alginolyticus</name>
    <dbReference type="NCBI Taxonomy" id="59839"/>
    <lineage>
        <taxon>Bacteria</taxon>
        <taxon>Bacillati</taxon>
        <taxon>Bacillota</taxon>
        <taxon>Bacilli</taxon>
        <taxon>Bacillales</taxon>
        <taxon>Paenibacillaceae</taxon>
        <taxon>Paenibacillus</taxon>
    </lineage>
</organism>
<dbReference type="EMBL" id="JAMDMX010000145">
    <property type="protein sequence ID" value="MCY9697478.1"/>
    <property type="molecule type" value="Genomic_DNA"/>
</dbReference>
<comment type="caution">
    <text evidence="1">The sequence shown here is derived from an EMBL/GenBank/DDBJ whole genome shotgun (WGS) entry which is preliminary data.</text>
</comment>
<proteinExistence type="predicted"/>
<protein>
    <submittedName>
        <fullName evidence="1">Uncharacterized protein</fullName>
    </submittedName>
</protein>
<dbReference type="RefSeq" id="WP_154669609.1">
    <property type="nucleotide sequence ID" value="NZ_JAMDMW010000098.1"/>
</dbReference>
<accession>A0ABT4GMP9</accession>
<sequence length="58" mass="6204">MIKNGLTPGKAFITEARRGKGKIIMLGSMPMGEDGNVMVKKLIDHYAAEAGISLRTDA</sequence>
<gene>
    <name evidence="1" type="ORF">M5X19_32160</name>
</gene>
<name>A0ABT4GMP9_9BACL</name>
<reference evidence="1 2" key="1">
    <citation type="submission" date="2022-05" db="EMBL/GenBank/DDBJ databases">
        <title>Genome Sequencing of Bee-Associated Microbes.</title>
        <authorList>
            <person name="Dunlap C."/>
        </authorList>
    </citation>
    <scope>NUCLEOTIDE SEQUENCE [LARGE SCALE GENOMIC DNA]</scope>
    <source>
        <strain evidence="1 2">NRRL B-14421</strain>
    </source>
</reference>